<proteinExistence type="inferred from homology"/>
<evidence type="ECO:0000313" key="7">
    <source>
        <dbReference type="EMBL" id="MDC4239747.1"/>
    </source>
</evidence>
<keyword evidence="6" id="KW-0808">Transferase</keyword>
<dbReference type="EMBL" id="JAMRYU010000005">
    <property type="protein sequence ID" value="MDC4239747.1"/>
    <property type="molecule type" value="Genomic_DNA"/>
</dbReference>
<protein>
    <recommendedName>
        <fullName evidence="6">Phosphatidylglycerol lysyltransferase</fullName>
        <ecNumber evidence="6">2.3.2.3</ecNumber>
    </recommendedName>
    <alternativeName>
        <fullName evidence="6">Lysylphosphatidylglycerol synthase</fullName>
    </alternativeName>
</protein>
<keyword evidence="4 6" id="KW-1133">Transmembrane helix</keyword>
<accession>A0A9X3XMM3</accession>
<reference evidence="7" key="1">
    <citation type="submission" date="2022-05" db="EMBL/GenBank/DDBJ databases">
        <title>Draft genome sequence of Clostridium tertium strain CP3 isolated from Peru.</title>
        <authorList>
            <person name="Hurtado R."/>
            <person name="Lima L."/>
            <person name="Sousa T."/>
            <person name="Jaiswal A.K."/>
            <person name="Tiwari S."/>
            <person name="Maturrano L."/>
            <person name="Brenig B."/>
            <person name="Azevedo V."/>
        </authorList>
    </citation>
    <scope>NUCLEOTIDE SEQUENCE</scope>
    <source>
        <strain evidence="7">CP3</strain>
    </source>
</reference>
<comment type="caution">
    <text evidence="7">The sequence shown here is derived from an EMBL/GenBank/DDBJ whole genome shotgun (WGS) entry which is preliminary data.</text>
</comment>
<evidence type="ECO:0000256" key="5">
    <source>
        <dbReference type="ARBA" id="ARBA00023136"/>
    </source>
</evidence>
<dbReference type="GO" id="GO:0050071">
    <property type="term" value="F:phosphatidylglycerol lysyltransferase activity"/>
    <property type="evidence" value="ECO:0007669"/>
    <property type="project" value="UniProtKB-EC"/>
</dbReference>
<feature type="transmembrane region" description="Helical" evidence="6">
    <location>
        <begin position="158"/>
        <end position="181"/>
    </location>
</feature>
<sequence length="349" mass="39106">MNKYKKLINLLKNGGLFIIIVVITFKMIFFNADFKEIIEIVSGVNLLYIAAGIAAMFLMVLCEAINIKRSLNIFKERTTLLQCVQYSLTGIFFSSITPSATGGQPMQLYYMHKKKIDISNGMLALLICLATYQIVTVAMAVMGVIIKFEFLKGTLGKFSILLFLGLLLNVFLLVLILIAIFSKKLIFKVVNLCVKVLKHINYKKSIIFNEKALIEIEKYKKGADYIKNDKVFITKTILTTTVQILALHSIPFWIYKSIGMSSVPLIQFILIQSTLYITGAALPLPGAVGIGEKGFLIFFKTLFPINLISSAMLLSRGISFYLMVLISGIGVMILQLNLNKKLKDVKIRL</sequence>
<organism evidence="7 8">
    <name type="scientific">Clostridium tertium</name>
    <dbReference type="NCBI Taxonomy" id="1559"/>
    <lineage>
        <taxon>Bacteria</taxon>
        <taxon>Bacillati</taxon>
        <taxon>Bacillota</taxon>
        <taxon>Clostridia</taxon>
        <taxon>Eubacteriales</taxon>
        <taxon>Clostridiaceae</taxon>
        <taxon>Clostridium</taxon>
    </lineage>
</organism>
<dbReference type="GO" id="GO:0005886">
    <property type="term" value="C:plasma membrane"/>
    <property type="evidence" value="ECO:0007669"/>
    <property type="project" value="UniProtKB-SubCell"/>
</dbReference>
<dbReference type="InterPro" id="IPR022791">
    <property type="entry name" value="L-PG_synthase/AglD"/>
</dbReference>
<dbReference type="AlphaFoldDB" id="A0A9X3XMM3"/>
<name>A0A9X3XMM3_9CLOT</name>
<keyword evidence="8" id="KW-1185">Reference proteome</keyword>
<feature type="transmembrane region" description="Helical" evidence="6">
    <location>
        <begin position="261"/>
        <end position="282"/>
    </location>
</feature>
<keyword evidence="5 6" id="KW-0472">Membrane</keyword>
<keyword evidence="3 6" id="KW-0812">Transmembrane</keyword>
<comment type="similarity">
    <text evidence="6">Belongs to the LPG synthase family.</text>
</comment>
<evidence type="ECO:0000256" key="2">
    <source>
        <dbReference type="ARBA" id="ARBA00022475"/>
    </source>
</evidence>
<feature type="transmembrane region" description="Helical" evidence="6">
    <location>
        <begin position="294"/>
        <end position="314"/>
    </location>
</feature>
<comment type="catalytic activity">
    <reaction evidence="6">
        <text>L-lysyl-tRNA(Lys) + a 1,2-diacyl-sn-glycero-3-phospho-(1'-sn-glycerol) = a 1,2-diacyl-sn-glycero-3-phospho-1'-(3'-O-L-lysyl)-sn-glycerol + tRNA(Lys)</text>
        <dbReference type="Rhea" id="RHEA:10668"/>
        <dbReference type="Rhea" id="RHEA-COMP:9696"/>
        <dbReference type="Rhea" id="RHEA-COMP:9697"/>
        <dbReference type="ChEBI" id="CHEBI:64716"/>
        <dbReference type="ChEBI" id="CHEBI:75792"/>
        <dbReference type="ChEBI" id="CHEBI:78442"/>
        <dbReference type="ChEBI" id="CHEBI:78529"/>
        <dbReference type="EC" id="2.3.2.3"/>
    </reaction>
</comment>
<dbReference type="EC" id="2.3.2.3" evidence="6"/>
<feature type="transmembrane region" description="Helical" evidence="6">
    <location>
        <begin position="123"/>
        <end position="146"/>
    </location>
</feature>
<feature type="transmembrane region" description="Helical" evidence="6">
    <location>
        <begin position="46"/>
        <end position="67"/>
    </location>
</feature>
<evidence type="ECO:0000256" key="4">
    <source>
        <dbReference type="ARBA" id="ARBA00022989"/>
    </source>
</evidence>
<evidence type="ECO:0000256" key="3">
    <source>
        <dbReference type="ARBA" id="ARBA00022692"/>
    </source>
</evidence>
<dbReference type="RefSeq" id="WP_272470155.1">
    <property type="nucleotide sequence ID" value="NZ_JAMRYU010000005.1"/>
</dbReference>
<evidence type="ECO:0000256" key="1">
    <source>
        <dbReference type="ARBA" id="ARBA00004651"/>
    </source>
</evidence>
<feature type="transmembrane region" description="Helical" evidence="6">
    <location>
        <begin position="320"/>
        <end position="338"/>
    </location>
</feature>
<feature type="transmembrane region" description="Helical" evidence="6">
    <location>
        <begin position="236"/>
        <end position="255"/>
    </location>
</feature>
<dbReference type="Pfam" id="PF03706">
    <property type="entry name" value="LPG_synthase_TM"/>
    <property type="match status" value="1"/>
</dbReference>
<comment type="subcellular location">
    <subcellularLocation>
        <location evidence="1 6">Cell membrane</location>
        <topology evidence="1 6">Multi-pass membrane protein</topology>
    </subcellularLocation>
</comment>
<evidence type="ECO:0000313" key="8">
    <source>
        <dbReference type="Proteomes" id="UP001141183"/>
    </source>
</evidence>
<keyword evidence="6" id="KW-0046">Antibiotic resistance</keyword>
<dbReference type="GO" id="GO:0046677">
    <property type="term" value="P:response to antibiotic"/>
    <property type="evidence" value="ECO:0007669"/>
    <property type="project" value="UniProtKB-KW"/>
</dbReference>
<keyword evidence="2" id="KW-1003">Cell membrane</keyword>
<keyword evidence="6" id="KW-0443">Lipid metabolism</keyword>
<evidence type="ECO:0000256" key="6">
    <source>
        <dbReference type="RuleBase" id="RU363042"/>
    </source>
</evidence>
<feature type="transmembrane region" description="Helical" evidence="6">
    <location>
        <begin position="15"/>
        <end position="34"/>
    </location>
</feature>
<gene>
    <name evidence="6" type="primary">mprF</name>
    <name evidence="7" type="ORF">NE398_06170</name>
</gene>
<comment type="function">
    <text evidence="6">Catalyzes the transfer of a lysyl group from L-lysyl-tRNA(Lys) to membrane-bound phosphatidylglycerol (PG), which produces lysylphosphatidylglycerol (LPG), a major component of the bacterial membrane with a positive net charge. LPG synthesis contributes to bacterial virulence as it is involved in the resistance mechanism against cationic antimicrobial peptides (CAMP) produces by the host's immune system (defensins, cathelicidins) and by the competing microorganisms.</text>
</comment>
<dbReference type="Proteomes" id="UP001141183">
    <property type="component" value="Unassembled WGS sequence"/>
</dbReference>
<dbReference type="NCBIfam" id="TIGR00374">
    <property type="entry name" value="flippase-like domain"/>
    <property type="match status" value="1"/>
</dbReference>
<dbReference type="PANTHER" id="PTHR37693">
    <property type="entry name" value="PHOSPHATIDYLGLYCEROL LYSYLTRANSFERASE"/>
    <property type="match status" value="1"/>
</dbReference>
<dbReference type="GO" id="GO:0006629">
    <property type="term" value="P:lipid metabolic process"/>
    <property type="evidence" value="ECO:0007669"/>
    <property type="project" value="UniProtKB-KW"/>
</dbReference>
<dbReference type="PANTHER" id="PTHR37693:SF1">
    <property type="entry name" value="INTEGRAL MEMBRANE PROTEIN"/>
    <property type="match status" value="1"/>
</dbReference>